<protein>
    <submittedName>
        <fullName evidence="1">Uncharacterized protein</fullName>
    </submittedName>
</protein>
<dbReference type="AlphaFoldDB" id="A0A4Z2J0W0"/>
<name>A0A4Z2J0W0_9TELE</name>
<gene>
    <name evidence="1" type="ORF">EYF80_005972</name>
</gene>
<comment type="caution">
    <text evidence="1">The sequence shown here is derived from an EMBL/GenBank/DDBJ whole genome shotgun (WGS) entry which is preliminary data.</text>
</comment>
<keyword evidence="2" id="KW-1185">Reference proteome</keyword>
<reference evidence="1 2" key="1">
    <citation type="submission" date="2019-03" db="EMBL/GenBank/DDBJ databases">
        <title>First draft genome of Liparis tanakae, snailfish: a comprehensive survey of snailfish specific genes.</title>
        <authorList>
            <person name="Kim W."/>
            <person name="Song I."/>
            <person name="Jeong J.-H."/>
            <person name="Kim D."/>
            <person name="Kim S."/>
            <person name="Ryu S."/>
            <person name="Song J.Y."/>
            <person name="Lee S.K."/>
        </authorList>
    </citation>
    <scope>NUCLEOTIDE SEQUENCE [LARGE SCALE GENOMIC DNA]</scope>
    <source>
        <tissue evidence="1">Muscle</tissue>
    </source>
</reference>
<evidence type="ECO:0000313" key="1">
    <source>
        <dbReference type="EMBL" id="TNN83796.1"/>
    </source>
</evidence>
<accession>A0A4Z2J0W0</accession>
<dbReference type="EMBL" id="SRLO01000031">
    <property type="protein sequence ID" value="TNN83796.1"/>
    <property type="molecule type" value="Genomic_DNA"/>
</dbReference>
<sequence>MQFKAHHRVVHSQQHLDVVVVLLGVPPFALGLRQFVFDEIQSRRKVCDPEQWEEREAGSVRAESSSIWKGLGEPNSITIADSHRGLRHVAHVSSENTVPLDTFLGFFHKVLLPFHKRARGHQPPVGPQAEVQLCPEHSDIEKQVLRRDVADRGHLGGTAGHPALAAKGRGGITVSGCSIFTSVSSRDHITSFKAQESKLTHAYVEGKIRKEFR</sequence>
<evidence type="ECO:0000313" key="2">
    <source>
        <dbReference type="Proteomes" id="UP000314294"/>
    </source>
</evidence>
<proteinExistence type="predicted"/>
<organism evidence="1 2">
    <name type="scientific">Liparis tanakae</name>
    <name type="common">Tanaka's snailfish</name>
    <dbReference type="NCBI Taxonomy" id="230148"/>
    <lineage>
        <taxon>Eukaryota</taxon>
        <taxon>Metazoa</taxon>
        <taxon>Chordata</taxon>
        <taxon>Craniata</taxon>
        <taxon>Vertebrata</taxon>
        <taxon>Euteleostomi</taxon>
        <taxon>Actinopterygii</taxon>
        <taxon>Neopterygii</taxon>
        <taxon>Teleostei</taxon>
        <taxon>Neoteleostei</taxon>
        <taxon>Acanthomorphata</taxon>
        <taxon>Eupercaria</taxon>
        <taxon>Perciformes</taxon>
        <taxon>Cottioidei</taxon>
        <taxon>Cottales</taxon>
        <taxon>Liparidae</taxon>
        <taxon>Liparis</taxon>
    </lineage>
</organism>
<dbReference type="Proteomes" id="UP000314294">
    <property type="component" value="Unassembled WGS sequence"/>
</dbReference>